<dbReference type="InterPro" id="IPR000522">
    <property type="entry name" value="ABC_transptr_permease_BtuC"/>
</dbReference>
<organism evidence="10 11">
    <name type="scientific">Trujillonella endophytica</name>
    <dbReference type="NCBI Taxonomy" id="673521"/>
    <lineage>
        <taxon>Bacteria</taxon>
        <taxon>Bacillati</taxon>
        <taxon>Actinomycetota</taxon>
        <taxon>Actinomycetes</taxon>
        <taxon>Geodermatophilales</taxon>
        <taxon>Geodermatophilaceae</taxon>
        <taxon>Trujillonella</taxon>
    </lineage>
</organism>
<dbReference type="EMBL" id="FOEE01000008">
    <property type="protein sequence ID" value="SEP00741.1"/>
    <property type="molecule type" value="Genomic_DNA"/>
</dbReference>
<dbReference type="GO" id="GO:0022857">
    <property type="term" value="F:transmembrane transporter activity"/>
    <property type="evidence" value="ECO:0007669"/>
    <property type="project" value="InterPro"/>
</dbReference>
<keyword evidence="3" id="KW-0813">Transport</keyword>
<dbReference type="GO" id="GO:0033214">
    <property type="term" value="P:siderophore-iron import into cell"/>
    <property type="evidence" value="ECO:0007669"/>
    <property type="project" value="TreeGrafter"/>
</dbReference>
<dbReference type="STRING" id="673521.SAMN05660991_02772"/>
<evidence type="ECO:0000256" key="9">
    <source>
        <dbReference type="SAM" id="Phobius"/>
    </source>
</evidence>
<evidence type="ECO:0000256" key="8">
    <source>
        <dbReference type="SAM" id="MobiDB-lite"/>
    </source>
</evidence>
<dbReference type="Proteomes" id="UP000198960">
    <property type="component" value="Unassembled WGS sequence"/>
</dbReference>
<accession>A0A1H8UC25</accession>
<evidence type="ECO:0000256" key="2">
    <source>
        <dbReference type="ARBA" id="ARBA00007935"/>
    </source>
</evidence>
<name>A0A1H8UC25_9ACTN</name>
<feature type="transmembrane region" description="Helical" evidence="9">
    <location>
        <begin position="145"/>
        <end position="163"/>
    </location>
</feature>
<dbReference type="AlphaFoldDB" id="A0A1H8UC25"/>
<evidence type="ECO:0000256" key="5">
    <source>
        <dbReference type="ARBA" id="ARBA00022692"/>
    </source>
</evidence>
<feature type="region of interest" description="Disordered" evidence="8">
    <location>
        <begin position="1"/>
        <end position="42"/>
    </location>
</feature>
<gene>
    <name evidence="10" type="ORF">SAMN05660991_02772</name>
</gene>
<protein>
    <submittedName>
        <fullName evidence="10">Iron complex transport system permease protein</fullName>
    </submittedName>
</protein>
<evidence type="ECO:0000313" key="10">
    <source>
        <dbReference type="EMBL" id="SEP00741.1"/>
    </source>
</evidence>
<dbReference type="PANTHER" id="PTHR30472">
    <property type="entry name" value="FERRIC ENTEROBACTIN TRANSPORT SYSTEM PERMEASE PROTEIN"/>
    <property type="match status" value="1"/>
</dbReference>
<dbReference type="Gene3D" id="1.10.3470.10">
    <property type="entry name" value="ABC transporter involved in vitamin B12 uptake, BtuC"/>
    <property type="match status" value="1"/>
</dbReference>
<dbReference type="Pfam" id="PF01032">
    <property type="entry name" value="FecCD"/>
    <property type="match status" value="1"/>
</dbReference>
<dbReference type="FunFam" id="1.10.3470.10:FF:000001">
    <property type="entry name" value="Vitamin B12 ABC transporter permease BtuC"/>
    <property type="match status" value="1"/>
</dbReference>
<feature type="transmembrane region" description="Helical" evidence="9">
    <location>
        <begin position="115"/>
        <end position="133"/>
    </location>
</feature>
<evidence type="ECO:0000256" key="7">
    <source>
        <dbReference type="ARBA" id="ARBA00023136"/>
    </source>
</evidence>
<evidence type="ECO:0000313" key="11">
    <source>
        <dbReference type="Proteomes" id="UP000198960"/>
    </source>
</evidence>
<dbReference type="PANTHER" id="PTHR30472:SF24">
    <property type="entry name" value="FERRIC ENTEROBACTIN TRANSPORT SYSTEM PERMEASE PROTEIN FEPG"/>
    <property type="match status" value="1"/>
</dbReference>
<feature type="transmembrane region" description="Helical" evidence="9">
    <location>
        <begin position="361"/>
        <end position="382"/>
    </location>
</feature>
<evidence type="ECO:0000256" key="1">
    <source>
        <dbReference type="ARBA" id="ARBA00004651"/>
    </source>
</evidence>
<sequence length="390" mass="39548">MTATDPTATDPTATDPTATDPTATDRAVAATEERPAVAPRGRGTTVVRVGPVSGRIRWRHLVVPLVAAAALVVVSAVSLGRGDYPIAVSEVLRTLVGLGEGTSEFIVLELRAPRVVVGLLVGAAFGLAGALFQTFARNPLASPDVLGITQGASVGAVAAIVLSGSTTTGELLGGLGIPLAALLGALVAGLLLFVLAWRAGIEGVRLVLVGIALWSLGSATVEYLLTRAEIYDAAAAYVWITGSLNARTWDHAVPLAWALALLLPLALAASRSLAALQFSDDTARGLGVRLPLAQGAVVLIAVVLTAVAVAAAGPVAFVALIVPQIAVRLTGGSRPPLLASALLGALLVAGADLLTRTVLPAALPVGIITAVVGAPYLIWLLVRGRRRSTL</sequence>
<proteinExistence type="inferred from homology"/>
<feature type="transmembrane region" description="Helical" evidence="9">
    <location>
        <begin position="61"/>
        <end position="80"/>
    </location>
</feature>
<dbReference type="SUPFAM" id="SSF81345">
    <property type="entry name" value="ABC transporter involved in vitamin B12 uptake, BtuC"/>
    <property type="match status" value="1"/>
</dbReference>
<keyword evidence="4" id="KW-1003">Cell membrane</keyword>
<feature type="compositionally biased region" description="Low complexity" evidence="8">
    <location>
        <begin position="1"/>
        <end position="30"/>
    </location>
</feature>
<keyword evidence="5 9" id="KW-0812">Transmembrane</keyword>
<feature type="transmembrane region" description="Helical" evidence="9">
    <location>
        <begin position="296"/>
        <end position="323"/>
    </location>
</feature>
<evidence type="ECO:0000256" key="6">
    <source>
        <dbReference type="ARBA" id="ARBA00022989"/>
    </source>
</evidence>
<evidence type="ECO:0000256" key="3">
    <source>
        <dbReference type="ARBA" id="ARBA00022448"/>
    </source>
</evidence>
<dbReference type="GO" id="GO:0005886">
    <property type="term" value="C:plasma membrane"/>
    <property type="evidence" value="ECO:0007669"/>
    <property type="project" value="UniProtKB-SubCell"/>
</dbReference>
<dbReference type="InterPro" id="IPR037294">
    <property type="entry name" value="ABC_BtuC-like"/>
</dbReference>
<keyword evidence="7 9" id="KW-0472">Membrane</keyword>
<comment type="similarity">
    <text evidence="2">Belongs to the binding-protein-dependent transport system permease family. FecCD subfamily.</text>
</comment>
<evidence type="ECO:0000256" key="4">
    <source>
        <dbReference type="ARBA" id="ARBA00022475"/>
    </source>
</evidence>
<feature type="transmembrane region" description="Helical" evidence="9">
    <location>
        <begin position="175"/>
        <end position="197"/>
    </location>
</feature>
<keyword evidence="11" id="KW-1185">Reference proteome</keyword>
<reference evidence="11" key="1">
    <citation type="submission" date="2016-10" db="EMBL/GenBank/DDBJ databases">
        <authorList>
            <person name="Varghese N."/>
            <person name="Submissions S."/>
        </authorList>
    </citation>
    <scope>NUCLEOTIDE SEQUENCE [LARGE SCALE GENOMIC DNA]</scope>
    <source>
        <strain evidence="11">DSM 45413</strain>
    </source>
</reference>
<feature type="transmembrane region" description="Helical" evidence="9">
    <location>
        <begin position="255"/>
        <end position="276"/>
    </location>
</feature>
<keyword evidence="6 9" id="KW-1133">Transmembrane helix</keyword>
<comment type="subcellular location">
    <subcellularLocation>
        <location evidence="1">Cell membrane</location>
        <topology evidence="1">Multi-pass membrane protein</topology>
    </subcellularLocation>
</comment>
<feature type="transmembrane region" description="Helical" evidence="9">
    <location>
        <begin position="204"/>
        <end position="224"/>
    </location>
</feature>